<reference evidence="1 2" key="1">
    <citation type="submission" date="2021-03" db="EMBL/GenBank/DDBJ databases">
        <authorList>
            <person name="King G.J."/>
            <person name="Bancroft I."/>
            <person name="Baten A."/>
            <person name="Bloomfield J."/>
            <person name="Borpatragohain P."/>
            <person name="He Z."/>
            <person name="Irish N."/>
            <person name="Irwin J."/>
            <person name="Liu K."/>
            <person name="Mauleon R.P."/>
            <person name="Moore J."/>
            <person name="Morris R."/>
            <person name="Ostergaard L."/>
            <person name="Wang B."/>
            <person name="Wells R."/>
        </authorList>
    </citation>
    <scope>NUCLEOTIDE SEQUENCE [LARGE SCALE GENOMIC DNA]</scope>
    <source>
        <strain evidence="1">R-o-18</strain>
        <tissue evidence="1">Leaf</tissue>
    </source>
</reference>
<proteinExistence type="predicted"/>
<keyword evidence="2" id="KW-1185">Reference proteome</keyword>
<name>A0ABQ7KW88_BRACM</name>
<gene>
    <name evidence="1" type="primary">A07g500180.1_BraROA</name>
    <name evidence="1" type="ORF">IGI04_025436</name>
</gene>
<protein>
    <submittedName>
        <fullName evidence="1">Uncharacterized protein</fullName>
    </submittedName>
</protein>
<sequence length="110" mass="12793">MLECFTLNVHYVYQVHIISPNLTTISQSMHSPRRCIYIYKEDQADQILGRRNSATRSSDEHYESLLIVFVLSTIGSTQTTWRSKIFAAAIQCEADFVGSVWQRFSVRRWS</sequence>
<evidence type="ECO:0000313" key="2">
    <source>
        <dbReference type="Proteomes" id="UP000823674"/>
    </source>
</evidence>
<accession>A0ABQ7KW88</accession>
<dbReference type="Proteomes" id="UP000823674">
    <property type="component" value="Chromosome A07"/>
</dbReference>
<organism evidence="1 2">
    <name type="scientific">Brassica rapa subsp. trilocularis</name>
    <dbReference type="NCBI Taxonomy" id="1813537"/>
    <lineage>
        <taxon>Eukaryota</taxon>
        <taxon>Viridiplantae</taxon>
        <taxon>Streptophyta</taxon>
        <taxon>Embryophyta</taxon>
        <taxon>Tracheophyta</taxon>
        <taxon>Spermatophyta</taxon>
        <taxon>Magnoliopsida</taxon>
        <taxon>eudicotyledons</taxon>
        <taxon>Gunneridae</taxon>
        <taxon>Pentapetalae</taxon>
        <taxon>rosids</taxon>
        <taxon>malvids</taxon>
        <taxon>Brassicales</taxon>
        <taxon>Brassicaceae</taxon>
        <taxon>Brassiceae</taxon>
        <taxon>Brassica</taxon>
    </lineage>
</organism>
<evidence type="ECO:0000313" key="1">
    <source>
        <dbReference type="EMBL" id="KAG5377594.1"/>
    </source>
</evidence>
<dbReference type="EMBL" id="JADBGQ010000009">
    <property type="protein sequence ID" value="KAG5377594.1"/>
    <property type="molecule type" value="Genomic_DNA"/>
</dbReference>
<comment type="caution">
    <text evidence="1">The sequence shown here is derived from an EMBL/GenBank/DDBJ whole genome shotgun (WGS) entry which is preliminary data.</text>
</comment>